<dbReference type="Pfam" id="PF01926">
    <property type="entry name" value="MMR_HSR1"/>
    <property type="match status" value="1"/>
</dbReference>
<evidence type="ECO:0000256" key="8">
    <source>
        <dbReference type="ARBA" id="ARBA00023210"/>
    </source>
</evidence>
<evidence type="ECO:0000256" key="3">
    <source>
        <dbReference type="ARBA" id="ARBA00022618"/>
    </source>
</evidence>
<dbReference type="AlphaFoldDB" id="A0A1F5YYF0"/>
<dbReference type="PANTHER" id="PTHR11649:SF13">
    <property type="entry name" value="ENGB-TYPE G DOMAIN-CONTAINING PROTEIN"/>
    <property type="match status" value="1"/>
</dbReference>
<evidence type="ECO:0000256" key="1">
    <source>
        <dbReference type="ARBA" id="ARBA00001946"/>
    </source>
</evidence>
<organism evidence="12 13">
    <name type="scientific">Candidatus Glassbacteria bacterium RIFCSPLOWO2_12_FULL_58_11</name>
    <dbReference type="NCBI Taxonomy" id="1817867"/>
    <lineage>
        <taxon>Bacteria</taxon>
        <taxon>Candidatus Glassiibacteriota</taxon>
    </lineage>
</organism>
<evidence type="ECO:0000256" key="9">
    <source>
        <dbReference type="ARBA" id="ARBA00023306"/>
    </source>
</evidence>
<sequence>MKIKSIEAAGAFWRPGDIFPDDLPQVAFAGRSNVGKSSLINRLLGRRRLAATSATPGKTRKIHFFKINGFFYLVDLPGYGYTKLPVEVRERWRHTVERFLTGSRALAGVICLVDIRRGLAEADRQLLFFLANKNIPLLIALTKADKLKFQQRKKTVESLLMELGGAILPEQVIPTSAQSGEGCAELLAAVEALISGPAKAEGS</sequence>
<dbReference type="HAMAP" id="MF_00321">
    <property type="entry name" value="GTPase_EngB"/>
    <property type="match status" value="1"/>
</dbReference>
<dbReference type="InterPro" id="IPR030393">
    <property type="entry name" value="G_ENGB_dom"/>
</dbReference>
<dbReference type="Gene3D" id="3.40.50.300">
    <property type="entry name" value="P-loop containing nucleotide triphosphate hydrolases"/>
    <property type="match status" value="1"/>
</dbReference>
<dbReference type="GO" id="GO:0000917">
    <property type="term" value="P:division septum assembly"/>
    <property type="evidence" value="ECO:0007669"/>
    <property type="project" value="UniProtKB-KW"/>
</dbReference>
<dbReference type="GO" id="GO:0005829">
    <property type="term" value="C:cytosol"/>
    <property type="evidence" value="ECO:0007669"/>
    <property type="project" value="TreeGrafter"/>
</dbReference>
<protein>
    <recommendedName>
        <fullName evidence="10">Probable GTP-binding protein EngB</fullName>
    </recommendedName>
</protein>
<keyword evidence="9 10" id="KW-0131">Cell cycle</keyword>
<dbReference type="PROSITE" id="PS51706">
    <property type="entry name" value="G_ENGB"/>
    <property type="match status" value="1"/>
</dbReference>
<name>A0A1F5YYF0_9BACT</name>
<evidence type="ECO:0000259" key="11">
    <source>
        <dbReference type="PROSITE" id="PS51706"/>
    </source>
</evidence>
<accession>A0A1F5YYF0</accession>
<keyword evidence="6" id="KW-0460">Magnesium</keyword>
<evidence type="ECO:0000256" key="2">
    <source>
        <dbReference type="ARBA" id="ARBA00009638"/>
    </source>
</evidence>
<gene>
    <name evidence="10" type="primary">engB</name>
    <name evidence="12" type="ORF">A3F83_10250</name>
</gene>
<evidence type="ECO:0000256" key="7">
    <source>
        <dbReference type="ARBA" id="ARBA00023134"/>
    </source>
</evidence>
<dbReference type="InterPro" id="IPR005225">
    <property type="entry name" value="Small_GTP-bd"/>
</dbReference>
<comment type="caution">
    <text evidence="12">The sequence shown here is derived from an EMBL/GenBank/DDBJ whole genome shotgun (WGS) entry which is preliminary data.</text>
</comment>
<dbReference type="EMBL" id="MFIX01000091">
    <property type="protein sequence ID" value="OGG05104.1"/>
    <property type="molecule type" value="Genomic_DNA"/>
</dbReference>
<dbReference type="CDD" id="cd01876">
    <property type="entry name" value="YihA_EngB"/>
    <property type="match status" value="1"/>
</dbReference>
<reference evidence="12 13" key="1">
    <citation type="journal article" date="2016" name="Nat. Commun.">
        <title>Thousands of microbial genomes shed light on interconnected biogeochemical processes in an aquifer system.</title>
        <authorList>
            <person name="Anantharaman K."/>
            <person name="Brown C.T."/>
            <person name="Hug L.A."/>
            <person name="Sharon I."/>
            <person name="Castelle C.J."/>
            <person name="Probst A.J."/>
            <person name="Thomas B.C."/>
            <person name="Singh A."/>
            <person name="Wilkins M.J."/>
            <person name="Karaoz U."/>
            <person name="Brodie E.L."/>
            <person name="Williams K.H."/>
            <person name="Hubbard S.S."/>
            <person name="Banfield J.F."/>
        </authorList>
    </citation>
    <scope>NUCLEOTIDE SEQUENCE [LARGE SCALE GENOMIC DNA]</scope>
</reference>
<keyword evidence="8 10" id="KW-0717">Septation</keyword>
<keyword evidence="3 10" id="KW-0132">Cell division</keyword>
<keyword evidence="7 10" id="KW-0342">GTP-binding</keyword>
<keyword evidence="4" id="KW-0479">Metal-binding</keyword>
<comment type="similarity">
    <text evidence="2 10">Belongs to the TRAFAC class TrmE-Era-EngA-EngB-Septin-like GTPase superfamily. EngB GTPase family.</text>
</comment>
<keyword evidence="5 10" id="KW-0547">Nucleotide-binding</keyword>
<comment type="function">
    <text evidence="10">Necessary for normal cell division and for the maintenance of normal septation.</text>
</comment>
<evidence type="ECO:0000313" key="12">
    <source>
        <dbReference type="EMBL" id="OGG05104.1"/>
    </source>
</evidence>
<evidence type="ECO:0000313" key="13">
    <source>
        <dbReference type="Proteomes" id="UP000179129"/>
    </source>
</evidence>
<dbReference type="GO" id="GO:0046872">
    <property type="term" value="F:metal ion binding"/>
    <property type="evidence" value="ECO:0007669"/>
    <property type="project" value="UniProtKB-KW"/>
</dbReference>
<evidence type="ECO:0000256" key="4">
    <source>
        <dbReference type="ARBA" id="ARBA00022723"/>
    </source>
</evidence>
<dbReference type="Proteomes" id="UP000179129">
    <property type="component" value="Unassembled WGS sequence"/>
</dbReference>
<dbReference type="NCBIfam" id="TIGR00231">
    <property type="entry name" value="small_GTP"/>
    <property type="match status" value="1"/>
</dbReference>
<comment type="cofactor">
    <cofactor evidence="1">
        <name>Mg(2+)</name>
        <dbReference type="ChEBI" id="CHEBI:18420"/>
    </cofactor>
</comment>
<feature type="domain" description="EngB-type G" evidence="11">
    <location>
        <begin position="22"/>
        <end position="196"/>
    </location>
</feature>
<dbReference type="InterPro" id="IPR027417">
    <property type="entry name" value="P-loop_NTPase"/>
</dbReference>
<dbReference type="SUPFAM" id="SSF52540">
    <property type="entry name" value="P-loop containing nucleoside triphosphate hydrolases"/>
    <property type="match status" value="1"/>
</dbReference>
<dbReference type="STRING" id="1817867.A3F83_10250"/>
<dbReference type="GO" id="GO:0005525">
    <property type="term" value="F:GTP binding"/>
    <property type="evidence" value="ECO:0007669"/>
    <property type="project" value="UniProtKB-UniRule"/>
</dbReference>
<evidence type="ECO:0000256" key="5">
    <source>
        <dbReference type="ARBA" id="ARBA00022741"/>
    </source>
</evidence>
<evidence type="ECO:0000256" key="10">
    <source>
        <dbReference type="HAMAP-Rule" id="MF_00321"/>
    </source>
</evidence>
<evidence type="ECO:0000256" key="6">
    <source>
        <dbReference type="ARBA" id="ARBA00022842"/>
    </source>
</evidence>
<dbReference type="PANTHER" id="PTHR11649">
    <property type="entry name" value="MSS1/TRME-RELATED GTP-BINDING PROTEIN"/>
    <property type="match status" value="1"/>
</dbReference>
<dbReference type="InterPro" id="IPR019987">
    <property type="entry name" value="GTP-bd_ribosome_bio_YsxC"/>
</dbReference>
<dbReference type="NCBIfam" id="TIGR03598">
    <property type="entry name" value="GTPase_YsxC"/>
    <property type="match status" value="1"/>
</dbReference>
<dbReference type="InterPro" id="IPR006073">
    <property type="entry name" value="GTP-bd"/>
</dbReference>
<proteinExistence type="inferred from homology"/>